<feature type="non-terminal residue" evidence="2">
    <location>
        <position position="1"/>
    </location>
</feature>
<evidence type="ECO:0000313" key="2">
    <source>
        <dbReference type="EMBL" id="KMQ87131.1"/>
    </source>
</evidence>
<dbReference type="AlphaFoldDB" id="A0A0J7KA80"/>
<dbReference type="STRING" id="67767.A0A0J7KA80"/>
<evidence type="ECO:0000256" key="1">
    <source>
        <dbReference type="SAM" id="Coils"/>
    </source>
</evidence>
<feature type="coiled-coil region" evidence="1">
    <location>
        <begin position="65"/>
        <end position="113"/>
    </location>
</feature>
<keyword evidence="2" id="KW-0418">Kinase</keyword>
<keyword evidence="2" id="KW-0808">Transferase</keyword>
<protein>
    <submittedName>
        <fullName evidence="2">Putative cyclin-dependent serine threonine-protein kinase</fullName>
    </submittedName>
</protein>
<sequence length="875" mass="100658">EDDYKSKKVKEQILLLKQKMCKTHDLVKQYTEKVREIDYLKSDLMITKKDANYMKTNYQSVLNETKRLELQLVEDKSKNEKLSDKMKKYEVNIAADKQTIQQLTYKIKDVEEECSSKIMEYDLQKSVFEGKIRDLEHELQKSKVMPKKRGRKIISNNSDTAKLSMETKSSSDIGINVSLCDHAKPEVQEKSIMTDEFYNMKDDPYPLFCAKCESRLPSALTPEKICKTMCTYPELIEKNFVPPSKILSSPCLVPKNDKKVKLKRRRLNKFNEDKNASLWEIEDFDEGCPRDTLYNKSEITTKATVCDILQSKRKLCINKGNMMSNVNASSKFLNDIDEYDRESIFCKENALNSAEVTPVEDDLTTSHLSTDKLYDSIEEISNNSLSEDNIKSIDTNYQIKMGMKVSPCNSDISIDDADDRIVDIIPEENKIKRKSQNKLGDRLFKKIRNLKRKVQGNSHVNKEESIAFYSDDYKPIKKLRIAHAPKTSVLQSSTFTDEENFTHCIIKSISNLEPSRQKHNQQLNAQICKDNLLTEDKEDCTISKKCDERSADEYSETNSIDDERSIRKIHEKNLVPINSENCLQNNDNFTLSVMDIESASIVSKFNKHDDISVEDTSKEGILMERITVGLSNNCDELDESHKNVPDNTAKGLNLEKSIPVKTQVIIQSESSALCKDSKSDTYKFTENLQVKATDTTRKEIMPSVKLEYICNTARDESCDDHEIPKNMDINDESILNQSIVKEATGYENRNNHDVSNKASEIRFLQRDSEIIVENCVDDDDVDKSLNKVKNTLDKQGEVHVNDEITKIQAIEIQRENVCINPQNKEMELVNYIPYDDVEQFQTPMSLLNKYINIKKCINRKLSQKKTTYNCTITGI</sequence>
<dbReference type="EMBL" id="LBMM01010946">
    <property type="protein sequence ID" value="KMQ87131.1"/>
    <property type="molecule type" value="Genomic_DNA"/>
</dbReference>
<dbReference type="Proteomes" id="UP000036403">
    <property type="component" value="Unassembled WGS sequence"/>
</dbReference>
<dbReference type="GO" id="GO:0016301">
    <property type="term" value="F:kinase activity"/>
    <property type="evidence" value="ECO:0007669"/>
    <property type="project" value="UniProtKB-KW"/>
</dbReference>
<dbReference type="PaxDb" id="67767-A0A0J7KA80"/>
<dbReference type="OrthoDB" id="6368736at2759"/>
<keyword evidence="3" id="KW-1185">Reference proteome</keyword>
<accession>A0A0J7KA80</accession>
<keyword evidence="1" id="KW-0175">Coiled coil</keyword>
<comment type="caution">
    <text evidence="2">The sequence shown here is derived from an EMBL/GenBank/DDBJ whole genome shotgun (WGS) entry which is preliminary data.</text>
</comment>
<reference evidence="2 3" key="1">
    <citation type="submission" date="2015-04" db="EMBL/GenBank/DDBJ databases">
        <title>Lasius niger genome sequencing.</title>
        <authorList>
            <person name="Konorov E.A."/>
            <person name="Nikitin M.A."/>
            <person name="Kirill M.V."/>
            <person name="Chang P."/>
        </authorList>
    </citation>
    <scope>NUCLEOTIDE SEQUENCE [LARGE SCALE GENOMIC DNA]</scope>
    <source>
        <tissue evidence="2">Whole</tissue>
    </source>
</reference>
<evidence type="ECO:0000313" key="3">
    <source>
        <dbReference type="Proteomes" id="UP000036403"/>
    </source>
</evidence>
<name>A0A0J7KA80_LASNI</name>
<proteinExistence type="predicted"/>
<gene>
    <name evidence="2" type="ORF">RF55_13678</name>
</gene>
<organism evidence="2 3">
    <name type="scientific">Lasius niger</name>
    <name type="common">Black garden ant</name>
    <dbReference type="NCBI Taxonomy" id="67767"/>
    <lineage>
        <taxon>Eukaryota</taxon>
        <taxon>Metazoa</taxon>
        <taxon>Ecdysozoa</taxon>
        <taxon>Arthropoda</taxon>
        <taxon>Hexapoda</taxon>
        <taxon>Insecta</taxon>
        <taxon>Pterygota</taxon>
        <taxon>Neoptera</taxon>
        <taxon>Endopterygota</taxon>
        <taxon>Hymenoptera</taxon>
        <taxon>Apocrita</taxon>
        <taxon>Aculeata</taxon>
        <taxon>Formicoidea</taxon>
        <taxon>Formicidae</taxon>
        <taxon>Formicinae</taxon>
        <taxon>Lasius</taxon>
        <taxon>Lasius</taxon>
    </lineage>
</organism>